<dbReference type="PANTHER" id="PTHR33570">
    <property type="entry name" value="4-CARBOXYMUCONOLACTONE DECARBOXYLASE FAMILY PROTEIN"/>
    <property type="match status" value="1"/>
</dbReference>
<dbReference type="GO" id="GO:0051920">
    <property type="term" value="F:peroxiredoxin activity"/>
    <property type="evidence" value="ECO:0007669"/>
    <property type="project" value="InterPro"/>
</dbReference>
<dbReference type="InterPro" id="IPR029032">
    <property type="entry name" value="AhpD-like"/>
</dbReference>
<keyword evidence="3" id="KW-1185">Reference proteome</keyword>
<dbReference type="InterPro" id="IPR003779">
    <property type="entry name" value="CMD-like"/>
</dbReference>
<comment type="caution">
    <text evidence="2">The sequence shown here is derived from an EMBL/GenBank/DDBJ whole genome shotgun (WGS) entry which is preliminary data.</text>
</comment>
<organism evidence="2 3">
    <name type="scientific">Leucocoprinus leucothites</name>
    <dbReference type="NCBI Taxonomy" id="201217"/>
    <lineage>
        <taxon>Eukaryota</taxon>
        <taxon>Fungi</taxon>
        <taxon>Dikarya</taxon>
        <taxon>Basidiomycota</taxon>
        <taxon>Agaricomycotina</taxon>
        <taxon>Agaricomycetes</taxon>
        <taxon>Agaricomycetidae</taxon>
        <taxon>Agaricales</taxon>
        <taxon>Agaricineae</taxon>
        <taxon>Agaricaceae</taxon>
        <taxon>Leucocoprinus</taxon>
    </lineage>
</organism>
<name>A0A8H5D1H2_9AGAR</name>
<dbReference type="AlphaFoldDB" id="A0A8H5D1H2"/>
<dbReference type="EMBL" id="JAACJO010000012">
    <property type="protein sequence ID" value="KAF5351846.1"/>
    <property type="molecule type" value="Genomic_DNA"/>
</dbReference>
<dbReference type="OrthoDB" id="104509at2759"/>
<dbReference type="SUPFAM" id="SSF69118">
    <property type="entry name" value="AhpD-like"/>
    <property type="match status" value="1"/>
</dbReference>
<dbReference type="PANTHER" id="PTHR33570:SF2">
    <property type="entry name" value="CARBOXYMUCONOLACTONE DECARBOXYLASE-LIKE DOMAIN-CONTAINING PROTEIN"/>
    <property type="match status" value="1"/>
</dbReference>
<protein>
    <recommendedName>
        <fullName evidence="1">Carboxymuconolactone decarboxylase-like domain-containing protein</fullName>
    </recommendedName>
</protein>
<gene>
    <name evidence="2" type="ORF">D9756_007726</name>
</gene>
<dbReference type="InterPro" id="IPR052512">
    <property type="entry name" value="4CMD/NDH-1_regulator"/>
</dbReference>
<proteinExistence type="predicted"/>
<feature type="domain" description="Carboxymuconolactone decarboxylase-like" evidence="1">
    <location>
        <begin position="47"/>
        <end position="127"/>
    </location>
</feature>
<evidence type="ECO:0000313" key="2">
    <source>
        <dbReference type="EMBL" id="KAF5351846.1"/>
    </source>
</evidence>
<accession>A0A8H5D1H2</accession>
<reference evidence="2 3" key="1">
    <citation type="journal article" date="2020" name="ISME J.">
        <title>Uncovering the hidden diversity of litter-decomposition mechanisms in mushroom-forming fungi.</title>
        <authorList>
            <person name="Floudas D."/>
            <person name="Bentzer J."/>
            <person name="Ahren D."/>
            <person name="Johansson T."/>
            <person name="Persson P."/>
            <person name="Tunlid A."/>
        </authorList>
    </citation>
    <scope>NUCLEOTIDE SEQUENCE [LARGE SCALE GENOMIC DNA]</scope>
    <source>
        <strain evidence="2 3">CBS 146.42</strain>
    </source>
</reference>
<dbReference type="Pfam" id="PF02627">
    <property type="entry name" value="CMD"/>
    <property type="match status" value="1"/>
</dbReference>
<sequence length="141" mass="15855">MSQSQPNKNAHHELYEAGEKMRRKVMGDDYVDRNMKPDTTDFMTSMQHLATEAAWGTIWTRPGLELKQRSLIVIALLMSQGKEAELTGHLRGAVNNGCTELEIQETMLQTSIYCGIPSGVSMFRVADRVLKQLKEEGVLKS</sequence>
<evidence type="ECO:0000259" key="1">
    <source>
        <dbReference type="Pfam" id="PF02627"/>
    </source>
</evidence>
<dbReference type="Gene3D" id="1.20.1290.10">
    <property type="entry name" value="AhpD-like"/>
    <property type="match status" value="1"/>
</dbReference>
<dbReference type="Proteomes" id="UP000559027">
    <property type="component" value="Unassembled WGS sequence"/>
</dbReference>
<evidence type="ECO:0000313" key="3">
    <source>
        <dbReference type="Proteomes" id="UP000559027"/>
    </source>
</evidence>